<dbReference type="Gene3D" id="3.40.50.2000">
    <property type="entry name" value="Glycogen Phosphorylase B"/>
    <property type="match status" value="2"/>
</dbReference>
<proteinExistence type="predicted"/>
<reference evidence="1" key="2">
    <citation type="submission" date="2023-05" db="EMBL/GenBank/DDBJ databases">
        <authorList>
            <person name="Schelkunov M.I."/>
        </authorList>
    </citation>
    <scope>NUCLEOTIDE SEQUENCE</scope>
    <source>
        <strain evidence="1">Hsosn_3</strain>
        <tissue evidence="1">Leaf</tissue>
    </source>
</reference>
<evidence type="ECO:0000313" key="2">
    <source>
        <dbReference type="Proteomes" id="UP001237642"/>
    </source>
</evidence>
<name>A0AAD8JHQ8_9APIA</name>
<dbReference type="EMBL" id="JAUIZM010000001">
    <property type="protein sequence ID" value="KAK1403363.1"/>
    <property type="molecule type" value="Genomic_DNA"/>
</dbReference>
<organism evidence="1 2">
    <name type="scientific">Heracleum sosnowskyi</name>
    <dbReference type="NCBI Taxonomy" id="360622"/>
    <lineage>
        <taxon>Eukaryota</taxon>
        <taxon>Viridiplantae</taxon>
        <taxon>Streptophyta</taxon>
        <taxon>Embryophyta</taxon>
        <taxon>Tracheophyta</taxon>
        <taxon>Spermatophyta</taxon>
        <taxon>Magnoliopsida</taxon>
        <taxon>eudicotyledons</taxon>
        <taxon>Gunneridae</taxon>
        <taxon>Pentapetalae</taxon>
        <taxon>asterids</taxon>
        <taxon>campanulids</taxon>
        <taxon>Apiales</taxon>
        <taxon>Apiaceae</taxon>
        <taxon>Apioideae</taxon>
        <taxon>apioid superclade</taxon>
        <taxon>Tordylieae</taxon>
        <taxon>Tordyliinae</taxon>
        <taxon>Heracleum</taxon>
    </lineage>
</organism>
<dbReference type="Proteomes" id="UP001237642">
    <property type="component" value="Unassembled WGS sequence"/>
</dbReference>
<protein>
    <submittedName>
        <fullName evidence="1">Uncharacterized protein</fullName>
    </submittedName>
</protein>
<keyword evidence="2" id="KW-1185">Reference proteome</keyword>
<accession>A0AAD8JHQ8</accession>
<gene>
    <name evidence="1" type="ORF">POM88_002968</name>
</gene>
<sequence>MNPYTDSLLVPDIPHKVELKGYQSPLFRRDIAENQPRETQNATKMSYPKCYKDVLSYSRVSLCHKEILNKINRGQKALIDANHGLNWLDLMDPDILGIGLSIFVETKLSSKEVFIKRERVKEAIEELRNGEKVGEIKRRARELGELANKAVEEGGSSHSNITKFIQDVIMHVLKKE</sequence>
<dbReference type="AlphaFoldDB" id="A0AAD8JHQ8"/>
<comment type="caution">
    <text evidence="1">The sequence shown here is derived from an EMBL/GenBank/DDBJ whole genome shotgun (WGS) entry which is preliminary data.</text>
</comment>
<reference evidence="1" key="1">
    <citation type="submission" date="2023-02" db="EMBL/GenBank/DDBJ databases">
        <title>Genome of toxic invasive species Heracleum sosnowskyi carries increased number of genes despite the absence of recent whole-genome duplications.</title>
        <authorList>
            <person name="Schelkunov M."/>
            <person name="Shtratnikova V."/>
            <person name="Makarenko M."/>
            <person name="Klepikova A."/>
            <person name="Omelchenko D."/>
            <person name="Novikova G."/>
            <person name="Obukhova E."/>
            <person name="Bogdanov V."/>
            <person name="Penin A."/>
            <person name="Logacheva M."/>
        </authorList>
    </citation>
    <scope>NUCLEOTIDE SEQUENCE</scope>
    <source>
        <strain evidence="1">Hsosn_3</strain>
        <tissue evidence="1">Leaf</tissue>
    </source>
</reference>
<evidence type="ECO:0000313" key="1">
    <source>
        <dbReference type="EMBL" id="KAK1403363.1"/>
    </source>
</evidence>
<dbReference type="SUPFAM" id="SSF53756">
    <property type="entry name" value="UDP-Glycosyltransferase/glycogen phosphorylase"/>
    <property type="match status" value="1"/>
</dbReference>